<dbReference type="PANTHER" id="PTHR30537:SF74">
    <property type="entry name" value="HTH-TYPE TRANSCRIPTIONAL REGULATOR TRPI"/>
    <property type="match status" value="1"/>
</dbReference>
<keyword evidence="4" id="KW-0804">Transcription</keyword>
<keyword evidence="3" id="KW-0238">DNA-binding</keyword>
<comment type="caution">
    <text evidence="6">The sequence shown here is derived from an EMBL/GenBank/DDBJ whole genome shotgun (WGS) entry which is preliminary data.</text>
</comment>
<gene>
    <name evidence="6" type="ORF">GCM10011290_19740</name>
</gene>
<dbReference type="InterPro" id="IPR036390">
    <property type="entry name" value="WH_DNA-bd_sf"/>
</dbReference>
<comment type="similarity">
    <text evidence="1">Belongs to the LysR transcriptional regulatory family.</text>
</comment>
<dbReference type="SUPFAM" id="SSF53850">
    <property type="entry name" value="Periplasmic binding protein-like II"/>
    <property type="match status" value="1"/>
</dbReference>
<dbReference type="SUPFAM" id="SSF46785">
    <property type="entry name" value="Winged helix' DNA-binding domain"/>
    <property type="match status" value="1"/>
</dbReference>
<evidence type="ECO:0000256" key="3">
    <source>
        <dbReference type="ARBA" id="ARBA00023125"/>
    </source>
</evidence>
<evidence type="ECO:0000313" key="6">
    <source>
        <dbReference type="EMBL" id="GGX92072.1"/>
    </source>
</evidence>
<dbReference type="Gene3D" id="3.40.190.10">
    <property type="entry name" value="Periplasmic binding protein-like II"/>
    <property type="match status" value="2"/>
</dbReference>
<dbReference type="EMBL" id="BMYW01000006">
    <property type="protein sequence ID" value="GGX92072.1"/>
    <property type="molecule type" value="Genomic_DNA"/>
</dbReference>
<evidence type="ECO:0000256" key="1">
    <source>
        <dbReference type="ARBA" id="ARBA00009437"/>
    </source>
</evidence>
<organism evidence="6 7">
    <name type="scientific">Vogesella alkaliphila</name>
    <dbReference type="NCBI Taxonomy" id="1193621"/>
    <lineage>
        <taxon>Bacteria</taxon>
        <taxon>Pseudomonadati</taxon>
        <taxon>Pseudomonadota</taxon>
        <taxon>Betaproteobacteria</taxon>
        <taxon>Neisseriales</taxon>
        <taxon>Chromobacteriaceae</taxon>
        <taxon>Vogesella</taxon>
    </lineage>
</organism>
<evidence type="ECO:0000259" key="5">
    <source>
        <dbReference type="PROSITE" id="PS50931"/>
    </source>
</evidence>
<dbReference type="Gene3D" id="1.10.10.10">
    <property type="entry name" value="Winged helix-like DNA-binding domain superfamily/Winged helix DNA-binding domain"/>
    <property type="match status" value="1"/>
</dbReference>
<dbReference type="Pfam" id="PF00126">
    <property type="entry name" value="HTH_1"/>
    <property type="match status" value="1"/>
</dbReference>
<dbReference type="InterPro" id="IPR058163">
    <property type="entry name" value="LysR-type_TF_proteobact-type"/>
</dbReference>
<proteinExistence type="inferred from homology"/>
<keyword evidence="7" id="KW-1185">Reference proteome</keyword>
<dbReference type="InterPro" id="IPR005119">
    <property type="entry name" value="LysR_subst-bd"/>
</dbReference>
<dbReference type="InterPro" id="IPR036388">
    <property type="entry name" value="WH-like_DNA-bd_sf"/>
</dbReference>
<reference evidence="7" key="1">
    <citation type="journal article" date="2019" name="Int. J. Syst. Evol. Microbiol.">
        <title>The Global Catalogue of Microorganisms (GCM) 10K type strain sequencing project: providing services to taxonomists for standard genome sequencing and annotation.</title>
        <authorList>
            <consortium name="The Broad Institute Genomics Platform"/>
            <consortium name="The Broad Institute Genome Sequencing Center for Infectious Disease"/>
            <person name="Wu L."/>
            <person name="Ma J."/>
        </authorList>
    </citation>
    <scope>NUCLEOTIDE SEQUENCE [LARGE SCALE GENOMIC DNA]</scope>
    <source>
        <strain evidence="7">KCTC 32041</strain>
    </source>
</reference>
<dbReference type="Pfam" id="PF03466">
    <property type="entry name" value="LysR_substrate"/>
    <property type="match status" value="1"/>
</dbReference>
<sequence>MSFAALPSLNALRVFEAAARHGSFVRAADELCVTHGAVSRQVRLLEEQLGVALFERRNRAVFLSAAGTRLFTACGEALHTLQQAVTQLQPAATPPLAVSCEPTLAMRWLIPRLPQFHALHPDIEVHLSAAGGAVRLESGHVELAIRRDDFAWPAHYCVQRLAAEHVGPVCRERAAAVRLHTRSRPQAWGEWQRLQPAAAMALAGSREFEHFYLSLQAALAGLGVAMASLYMVADDLAAQTLQAPAGFVADGSHYVLLSLQALEQDARQQAFAAWLMASMQQTLALYANRIILA</sequence>
<evidence type="ECO:0000256" key="4">
    <source>
        <dbReference type="ARBA" id="ARBA00023163"/>
    </source>
</evidence>
<dbReference type="InterPro" id="IPR000847">
    <property type="entry name" value="LysR_HTH_N"/>
</dbReference>
<accession>A0ABQ2YS14</accession>
<dbReference type="PRINTS" id="PR00039">
    <property type="entry name" value="HTHLYSR"/>
</dbReference>
<dbReference type="Proteomes" id="UP000600877">
    <property type="component" value="Unassembled WGS sequence"/>
</dbReference>
<dbReference type="PANTHER" id="PTHR30537">
    <property type="entry name" value="HTH-TYPE TRANSCRIPTIONAL REGULATOR"/>
    <property type="match status" value="1"/>
</dbReference>
<evidence type="ECO:0000313" key="7">
    <source>
        <dbReference type="Proteomes" id="UP000600877"/>
    </source>
</evidence>
<keyword evidence="2" id="KW-0805">Transcription regulation</keyword>
<feature type="domain" description="HTH lysR-type" evidence="5">
    <location>
        <begin position="7"/>
        <end position="64"/>
    </location>
</feature>
<dbReference type="PROSITE" id="PS50931">
    <property type="entry name" value="HTH_LYSR"/>
    <property type="match status" value="1"/>
</dbReference>
<evidence type="ECO:0000256" key="2">
    <source>
        <dbReference type="ARBA" id="ARBA00023015"/>
    </source>
</evidence>
<name>A0ABQ2YS14_9NEIS</name>
<dbReference type="RefSeq" id="WP_189373973.1">
    <property type="nucleotide sequence ID" value="NZ_BMYW01000006.1"/>
</dbReference>
<protein>
    <submittedName>
        <fullName evidence="6">LysR family transcriptional regulator</fullName>
    </submittedName>
</protein>